<feature type="region of interest" description="Disordered" evidence="1">
    <location>
        <begin position="128"/>
        <end position="151"/>
    </location>
</feature>
<dbReference type="EMBL" id="CAJHJT010000056">
    <property type="protein sequence ID" value="CAD7013881.1"/>
    <property type="molecule type" value="Genomic_DNA"/>
</dbReference>
<protein>
    <submittedName>
        <fullName evidence="2">(Mediterranean fruit fly) hypothetical protein</fullName>
    </submittedName>
</protein>
<evidence type="ECO:0000256" key="1">
    <source>
        <dbReference type="SAM" id="MobiDB-lite"/>
    </source>
</evidence>
<proteinExistence type="predicted"/>
<dbReference type="Proteomes" id="UP000606786">
    <property type="component" value="Unassembled WGS sequence"/>
</dbReference>
<evidence type="ECO:0000313" key="2">
    <source>
        <dbReference type="EMBL" id="CAD7013881.1"/>
    </source>
</evidence>
<reference evidence="2" key="1">
    <citation type="submission" date="2020-11" db="EMBL/GenBank/DDBJ databases">
        <authorList>
            <person name="Whitehead M."/>
        </authorList>
    </citation>
    <scope>NUCLEOTIDE SEQUENCE</scope>
    <source>
        <strain evidence="2">EGII</strain>
    </source>
</reference>
<comment type="caution">
    <text evidence="2">The sequence shown here is derived from an EMBL/GenBank/DDBJ whole genome shotgun (WGS) entry which is preliminary data.</text>
</comment>
<gene>
    <name evidence="2" type="ORF">CCAP1982_LOCUS21896</name>
</gene>
<keyword evidence="3" id="KW-1185">Reference proteome</keyword>
<feature type="region of interest" description="Disordered" evidence="1">
    <location>
        <begin position="58"/>
        <end position="79"/>
    </location>
</feature>
<sequence>MDSLAWQHQQTTTAACITYHRVALLSLGSAQNQSGCIHMSQVLVICSICGCSNKRTANNNNNDSNSNSNSKNSSGRGNKYNNNDVVGECNGIAGGMALTMATKMRIIYFQKLYTTAKGESFAFFSKKNTLPPPNAASEPLRAGAAKHKKQK</sequence>
<name>A0A811VFQ8_CERCA</name>
<dbReference type="AlphaFoldDB" id="A0A811VFQ8"/>
<accession>A0A811VFQ8</accession>
<evidence type="ECO:0000313" key="3">
    <source>
        <dbReference type="Proteomes" id="UP000606786"/>
    </source>
</evidence>
<organism evidence="2 3">
    <name type="scientific">Ceratitis capitata</name>
    <name type="common">Mediterranean fruit fly</name>
    <name type="synonym">Tephritis capitata</name>
    <dbReference type="NCBI Taxonomy" id="7213"/>
    <lineage>
        <taxon>Eukaryota</taxon>
        <taxon>Metazoa</taxon>
        <taxon>Ecdysozoa</taxon>
        <taxon>Arthropoda</taxon>
        <taxon>Hexapoda</taxon>
        <taxon>Insecta</taxon>
        <taxon>Pterygota</taxon>
        <taxon>Neoptera</taxon>
        <taxon>Endopterygota</taxon>
        <taxon>Diptera</taxon>
        <taxon>Brachycera</taxon>
        <taxon>Muscomorpha</taxon>
        <taxon>Tephritoidea</taxon>
        <taxon>Tephritidae</taxon>
        <taxon>Ceratitis</taxon>
        <taxon>Ceratitis</taxon>
    </lineage>
</organism>